<gene>
    <name evidence="5" type="ORF">SAMN04489740_2389</name>
</gene>
<evidence type="ECO:0000256" key="2">
    <source>
        <dbReference type="ARBA" id="ARBA00023125"/>
    </source>
</evidence>
<dbReference type="GO" id="GO:0000976">
    <property type="term" value="F:transcription cis-regulatory region binding"/>
    <property type="evidence" value="ECO:0007669"/>
    <property type="project" value="TreeGrafter"/>
</dbReference>
<keyword evidence="3" id="KW-0804">Transcription</keyword>
<proteinExistence type="predicted"/>
<sequence length="295" mass="30919">MISHGSATESTSRSGIPGSAPVGLVLLRSAQPGQLDPFHQDFVRGAESRLAEAGRSLLVMLQAEPDKELETYRRWAAEQRIAGVLLMNLRLGDERVPLLQEIGLPAVVIGDRQISSVHPTAFTDERAAMAEALRYLSGLGHRRIARVAGPAELLHTAQRTEVYDEVLAGLGSDGLQRNGEYGHESGRDLTAELFSGDAGAQMPTAIIYDDAVMAIGGLEALAAMGLAVPGQVSVLAWDDSLQCQLAGVTALSHDVAAYGVLAADLLLGNLAGDPVTSRAAQAPTLVERSSTGPAA</sequence>
<protein>
    <submittedName>
        <fullName evidence="5">DNA-binding transcriptional regulator, LacI/PurR family</fullName>
    </submittedName>
</protein>
<evidence type="ECO:0000256" key="3">
    <source>
        <dbReference type="ARBA" id="ARBA00023163"/>
    </source>
</evidence>
<dbReference type="PANTHER" id="PTHR30146:SF155">
    <property type="entry name" value="ALANINE RACEMASE"/>
    <property type="match status" value="1"/>
</dbReference>
<dbReference type="RefSeq" id="WP_074711764.1">
    <property type="nucleotide sequence ID" value="NZ_FNTV01000001.1"/>
</dbReference>
<accession>A0A1H5LBP4</accession>
<organism evidence="5 6">
    <name type="scientific">Arthrobacter alpinus</name>
    <dbReference type="NCBI Taxonomy" id="656366"/>
    <lineage>
        <taxon>Bacteria</taxon>
        <taxon>Bacillati</taxon>
        <taxon>Actinomycetota</taxon>
        <taxon>Actinomycetes</taxon>
        <taxon>Micrococcales</taxon>
        <taxon>Micrococcaceae</taxon>
        <taxon>Arthrobacter</taxon>
    </lineage>
</organism>
<evidence type="ECO:0000313" key="6">
    <source>
        <dbReference type="Proteomes" id="UP000182725"/>
    </source>
</evidence>
<name>A0A1H5LBP4_9MICC</name>
<evidence type="ECO:0000256" key="1">
    <source>
        <dbReference type="ARBA" id="ARBA00023015"/>
    </source>
</evidence>
<dbReference type="PANTHER" id="PTHR30146">
    <property type="entry name" value="LACI-RELATED TRANSCRIPTIONAL REPRESSOR"/>
    <property type="match status" value="1"/>
</dbReference>
<dbReference type="SUPFAM" id="SSF53822">
    <property type="entry name" value="Periplasmic binding protein-like I"/>
    <property type="match status" value="1"/>
</dbReference>
<dbReference type="InterPro" id="IPR028082">
    <property type="entry name" value="Peripla_BP_I"/>
</dbReference>
<evidence type="ECO:0000259" key="4">
    <source>
        <dbReference type="Pfam" id="PF13377"/>
    </source>
</evidence>
<keyword evidence="2 5" id="KW-0238">DNA-binding</keyword>
<dbReference type="AlphaFoldDB" id="A0A1H5LBP4"/>
<dbReference type="InterPro" id="IPR046335">
    <property type="entry name" value="LacI/GalR-like_sensor"/>
</dbReference>
<keyword evidence="1" id="KW-0805">Transcription regulation</keyword>
<dbReference type="EMBL" id="FNTV01000001">
    <property type="protein sequence ID" value="SEE74404.1"/>
    <property type="molecule type" value="Genomic_DNA"/>
</dbReference>
<evidence type="ECO:0000313" key="5">
    <source>
        <dbReference type="EMBL" id="SEE74404.1"/>
    </source>
</evidence>
<dbReference type="CDD" id="cd06267">
    <property type="entry name" value="PBP1_LacI_sugar_binding-like"/>
    <property type="match status" value="1"/>
</dbReference>
<dbReference type="Gene3D" id="3.40.50.2300">
    <property type="match status" value="2"/>
</dbReference>
<dbReference type="Pfam" id="PF13377">
    <property type="entry name" value="Peripla_BP_3"/>
    <property type="match status" value="1"/>
</dbReference>
<reference evidence="5 6" key="1">
    <citation type="submission" date="2016-10" db="EMBL/GenBank/DDBJ databases">
        <authorList>
            <person name="de Groot N.N."/>
        </authorList>
    </citation>
    <scope>NUCLEOTIDE SEQUENCE [LARGE SCALE GENOMIC DNA]</scope>
    <source>
        <strain evidence="5 6">DSM 22274</strain>
    </source>
</reference>
<dbReference type="Proteomes" id="UP000182725">
    <property type="component" value="Unassembled WGS sequence"/>
</dbReference>
<feature type="domain" description="Transcriptional regulator LacI/GalR-like sensor" evidence="4">
    <location>
        <begin position="134"/>
        <end position="291"/>
    </location>
</feature>
<dbReference type="GO" id="GO:0003700">
    <property type="term" value="F:DNA-binding transcription factor activity"/>
    <property type="evidence" value="ECO:0007669"/>
    <property type="project" value="TreeGrafter"/>
</dbReference>